<protein>
    <recommendedName>
        <fullName evidence="1">N-acyl amino acid synthase FeeM catalytic core domain-containing protein</fullName>
    </recommendedName>
</protein>
<dbReference type="SUPFAM" id="SSF55729">
    <property type="entry name" value="Acyl-CoA N-acyltransferases (Nat)"/>
    <property type="match status" value="1"/>
</dbReference>
<sequence length="265" mass="29648">MELCQANVATQGTAMSMGPVAAVHEVSRTTERLPFTIRRVENEDDLLKAVRVRYDAYARHVPDFARSLALPEAADYESDTIVLLAESKLDGTALGTARIRTNIHHPLHIEESVMLPQWLQGRRLGEVERLGVNQGRIGHVVKVALVKAFFEYFENNGFDYAVITGRAPVDRQYEQLMFTDVFGEKEMVPMRHIGDIPHRVMAFEIATGEARWTAAAHPMLKFFRHTHHPDINVGPKAEPCFSAPRVPQRAPAASTSVAMRELALA</sequence>
<name>A0ABW0L8P2_9BURK</name>
<organism evidence="2 3">
    <name type="scientific">Massilia niabensis</name>
    <dbReference type="NCBI Taxonomy" id="544910"/>
    <lineage>
        <taxon>Bacteria</taxon>
        <taxon>Pseudomonadati</taxon>
        <taxon>Pseudomonadota</taxon>
        <taxon>Betaproteobacteria</taxon>
        <taxon>Burkholderiales</taxon>
        <taxon>Oxalobacteraceae</taxon>
        <taxon>Telluria group</taxon>
        <taxon>Massilia</taxon>
    </lineage>
</organism>
<evidence type="ECO:0000313" key="3">
    <source>
        <dbReference type="Proteomes" id="UP001596050"/>
    </source>
</evidence>
<dbReference type="Gene3D" id="3.40.630.30">
    <property type="match status" value="1"/>
</dbReference>
<gene>
    <name evidence="2" type="ORF">ACFPN5_20265</name>
</gene>
<evidence type="ECO:0000259" key="1">
    <source>
        <dbReference type="Pfam" id="PF21926"/>
    </source>
</evidence>
<dbReference type="InterPro" id="IPR054597">
    <property type="entry name" value="FeeM_cat"/>
</dbReference>
<accession>A0ABW0L8P2</accession>
<feature type="domain" description="N-acyl amino acid synthase FeeM catalytic core" evidence="1">
    <location>
        <begin position="49"/>
        <end position="189"/>
    </location>
</feature>
<dbReference type="EMBL" id="JBHSMU010000015">
    <property type="protein sequence ID" value="MFC5462154.1"/>
    <property type="molecule type" value="Genomic_DNA"/>
</dbReference>
<dbReference type="RefSeq" id="WP_379785605.1">
    <property type="nucleotide sequence ID" value="NZ_JBHSMU010000015.1"/>
</dbReference>
<dbReference type="Pfam" id="PF21926">
    <property type="entry name" value="FeeM"/>
    <property type="match status" value="1"/>
</dbReference>
<proteinExistence type="predicted"/>
<dbReference type="InterPro" id="IPR016181">
    <property type="entry name" value="Acyl_CoA_acyltransferase"/>
</dbReference>
<dbReference type="Proteomes" id="UP001596050">
    <property type="component" value="Unassembled WGS sequence"/>
</dbReference>
<comment type="caution">
    <text evidence="2">The sequence shown here is derived from an EMBL/GenBank/DDBJ whole genome shotgun (WGS) entry which is preliminary data.</text>
</comment>
<keyword evidence="3" id="KW-1185">Reference proteome</keyword>
<evidence type="ECO:0000313" key="2">
    <source>
        <dbReference type="EMBL" id="MFC5462154.1"/>
    </source>
</evidence>
<reference evidence="3" key="1">
    <citation type="journal article" date="2019" name="Int. J. Syst. Evol. Microbiol.">
        <title>The Global Catalogue of Microorganisms (GCM) 10K type strain sequencing project: providing services to taxonomists for standard genome sequencing and annotation.</title>
        <authorList>
            <consortium name="The Broad Institute Genomics Platform"/>
            <consortium name="The Broad Institute Genome Sequencing Center for Infectious Disease"/>
            <person name="Wu L."/>
            <person name="Ma J."/>
        </authorList>
    </citation>
    <scope>NUCLEOTIDE SEQUENCE [LARGE SCALE GENOMIC DNA]</scope>
    <source>
        <strain evidence="3">KACC 12649</strain>
    </source>
</reference>